<keyword evidence="1" id="KW-1133">Transmembrane helix</keyword>
<protein>
    <submittedName>
        <fullName evidence="2">DUF192 domain-containing protein</fullName>
    </submittedName>
</protein>
<dbReference type="Pfam" id="PF02643">
    <property type="entry name" value="DUF192"/>
    <property type="match status" value="1"/>
</dbReference>
<reference evidence="2 3" key="1">
    <citation type="journal article" date="2019" name="Environ. Microbiol.">
        <title>Genomics insights into ecotype formation of ammonia-oxidizing archaea in the deep ocean.</title>
        <authorList>
            <person name="Wang Y."/>
            <person name="Huang J.M."/>
            <person name="Cui G.J."/>
            <person name="Nunoura T."/>
            <person name="Takaki Y."/>
            <person name="Li W.L."/>
            <person name="Li J."/>
            <person name="Gao Z.M."/>
            <person name="Takai K."/>
            <person name="Zhang A.Q."/>
            <person name="Stepanauskas R."/>
        </authorList>
    </citation>
    <scope>NUCLEOTIDE SEQUENCE [LARGE SCALE GENOMIC DNA]</scope>
    <source>
        <strain evidence="2 3">N8</strain>
    </source>
</reference>
<dbReference type="AlphaFoldDB" id="A0A7K4NL38"/>
<dbReference type="PANTHER" id="PTHR37953:SF1">
    <property type="entry name" value="UPF0127 PROTEIN MJ1496"/>
    <property type="match status" value="1"/>
</dbReference>
<dbReference type="PANTHER" id="PTHR37953">
    <property type="entry name" value="UPF0127 PROTEIN MJ1496"/>
    <property type="match status" value="1"/>
</dbReference>
<dbReference type="InterPro" id="IPR003795">
    <property type="entry name" value="DUF192"/>
</dbReference>
<evidence type="ECO:0000313" key="3">
    <source>
        <dbReference type="Proteomes" id="UP000529843"/>
    </source>
</evidence>
<proteinExistence type="predicted"/>
<dbReference type="EMBL" id="JACAST010000005">
    <property type="protein sequence ID" value="NWK01893.1"/>
    <property type="molecule type" value="Genomic_DNA"/>
</dbReference>
<comment type="caution">
    <text evidence="2">The sequence shown here is derived from an EMBL/GenBank/DDBJ whole genome shotgun (WGS) entry which is preliminary data.</text>
</comment>
<evidence type="ECO:0000256" key="1">
    <source>
        <dbReference type="SAM" id="Phobius"/>
    </source>
</evidence>
<dbReference type="Gene3D" id="2.60.120.1140">
    <property type="entry name" value="Protein of unknown function DUF192"/>
    <property type="match status" value="1"/>
</dbReference>
<gene>
    <name evidence="2" type="ORF">HX804_01085</name>
</gene>
<keyword evidence="1" id="KW-0812">Transmembrane</keyword>
<feature type="transmembrane region" description="Helical" evidence="1">
    <location>
        <begin position="7"/>
        <end position="26"/>
    </location>
</feature>
<accession>A0A7K4NL38</accession>
<evidence type="ECO:0000313" key="2">
    <source>
        <dbReference type="EMBL" id="NWK01893.1"/>
    </source>
</evidence>
<organism evidence="2 3">
    <name type="scientific">Marine Group I thaumarchaeote</name>
    <dbReference type="NCBI Taxonomy" id="2511932"/>
    <lineage>
        <taxon>Archaea</taxon>
        <taxon>Nitrososphaerota</taxon>
        <taxon>Marine Group I</taxon>
    </lineage>
</organism>
<dbReference type="Proteomes" id="UP000529843">
    <property type="component" value="Unassembled WGS sequence"/>
</dbReference>
<sequence>MPTRTQVLVPILIAAIIIGVAGMLTIPTDVKLESVEFPRGTIKLDDKILEVQIADTDPLRVRGLSWQNELPYNEGMLFVFDGSGTRAMWMMGMQFNLDIIWFDENVNIVAIEKDVPQCKTTVEVVACRENGVSSDDAKYVLEVTAGFVDKFNITENSKLELISI</sequence>
<dbReference type="InterPro" id="IPR038695">
    <property type="entry name" value="Saro_0823-like_sf"/>
</dbReference>
<keyword evidence="1" id="KW-0472">Membrane</keyword>
<name>A0A7K4NL38_9ARCH</name>